<feature type="transmembrane region" description="Helical" evidence="1">
    <location>
        <begin position="27"/>
        <end position="45"/>
    </location>
</feature>
<gene>
    <name evidence="2" type="ORF">GOHSU_18_00700</name>
</gene>
<dbReference type="AlphaFoldDB" id="L7L838"/>
<keyword evidence="1" id="KW-0472">Membrane</keyword>
<proteinExistence type="predicted"/>
<dbReference type="RefSeq" id="WP_005939197.1">
    <property type="nucleotide sequence ID" value="NZ_ATVK01000048.1"/>
</dbReference>
<evidence type="ECO:0008006" key="4">
    <source>
        <dbReference type="Google" id="ProtNLM"/>
    </source>
</evidence>
<dbReference type="eggNOG" id="ENOG5032EA9">
    <property type="taxonomic scope" value="Bacteria"/>
</dbReference>
<accession>L7L838</accession>
<protein>
    <recommendedName>
        <fullName evidence="4">Lipopolysaccharide assembly protein A domain-containing protein</fullName>
    </recommendedName>
</protein>
<name>L7L838_9ACTN</name>
<keyword evidence="1" id="KW-0812">Transmembrane</keyword>
<reference evidence="2 3" key="1">
    <citation type="submission" date="2012-12" db="EMBL/GenBank/DDBJ databases">
        <title>Whole genome shotgun sequence of Gordonia hirsuta NBRC 16056.</title>
        <authorList>
            <person name="Isaki-Nakamura S."/>
            <person name="Hosoyama A."/>
            <person name="Tsuchikane K."/>
            <person name="Katsumata H."/>
            <person name="Baba S."/>
            <person name="Yamazaki S."/>
            <person name="Fujita N."/>
        </authorList>
    </citation>
    <scope>NUCLEOTIDE SEQUENCE [LARGE SCALE GENOMIC DNA]</scope>
    <source>
        <strain evidence="2 3">NBRC 16056</strain>
    </source>
</reference>
<dbReference type="Proteomes" id="UP000053405">
    <property type="component" value="Unassembled WGS sequence"/>
</dbReference>
<comment type="caution">
    <text evidence="2">The sequence shown here is derived from an EMBL/GenBank/DDBJ whole genome shotgun (WGS) entry which is preliminary data.</text>
</comment>
<keyword evidence="1" id="KW-1133">Transmembrane helix</keyword>
<evidence type="ECO:0000313" key="2">
    <source>
        <dbReference type="EMBL" id="GAC57315.1"/>
    </source>
</evidence>
<organism evidence="2 3">
    <name type="scientific">Gordonia hirsuta DSM 44140 = NBRC 16056</name>
    <dbReference type="NCBI Taxonomy" id="1121927"/>
    <lineage>
        <taxon>Bacteria</taxon>
        <taxon>Bacillati</taxon>
        <taxon>Actinomycetota</taxon>
        <taxon>Actinomycetes</taxon>
        <taxon>Mycobacteriales</taxon>
        <taxon>Gordoniaceae</taxon>
        <taxon>Gordonia</taxon>
    </lineage>
</organism>
<keyword evidence="3" id="KW-1185">Reference proteome</keyword>
<evidence type="ECO:0000256" key="1">
    <source>
        <dbReference type="SAM" id="Phobius"/>
    </source>
</evidence>
<sequence length="84" mass="9234">MTHDPSVSEPATAGRAKGDIVTFLRRFWLPIVLLILAIIFIATNTNDTPLTLGWVTVTAPLWLTVTVTLVVGFIIGWFVGRRGK</sequence>
<evidence type="ECO:0000313" key="3">
    <source>
        <dbReference type="Proteomes" id="UP000053405"/>
    </source>
</evidence>
<feature type="transmembrane region" description="Helical" evidence="1">
    <location>
        <begin position="57"/>
        <end position="79"/>
    </location>
</feature>
<dbReference type="EMBL" id="BANT01000018">
    <property type="protein sequence ID" value="GAC57315.1"/>
    <property type="molecule type" value="Genomic_DNA"/>
</dbReference>